<dbReference type="AlphaFoldDB" id="A0A914WQG7"/>
<evidence type="ECO:0000256" key="22">
    <source>
        <dbReference type="SAM" id="SignalP"/>
    </source>
</evidence>
<evidence type="ECO:0000256" key="10">
    <source>
        <dbReference type="ARBA" id="ARBA00022723"/>
    </source>
</evidence>
<evidence type="ECO:0000256" key="15">
    <source>
        <dbReference type="ARBA" id="ARBA00023034"/>
    </source>
</evidence>
<name>A0A914WQG7_9BILA</name>
<dbReference type="PANTHER" id="PTHR12053">
    <property type="entry name" value="PROTEASE FAMILY M28 PLASMA GLUTAMATE CARBOXYPEPTIDASE-RELATED"/>
    <property type="match status" value="1"/>
</dbReference>
<keyword evidence="10" id="KW-0479">Metal-binding</keyword>
<evidence type="ECO:0000256" key="5">
    <source>
        <dbReference type="ARBA" id="ARBA00010918"/>
    </source>
</evidence>
<keyword evidence="8" id="KW-0121">Carboxypeptidase</keyword>
<dbReference type="GO" id="GO:0043171">
    <property type="term" value="P:peptide catabolic process"/>
    <property type="evidence" value="ECO:0007669"/>
    <property type="project" value="TreeGrafter"/>
</dbReference>
<evidence type="ECO:0000313" key="25">
    <source>
        <dbReference type="WBParaSite" id="PSAMB.scaffold4904size14814.g25492.t1"/>
    </source>
</evidence>
<dbReference type="SUPFAM" id="SSF53187">
    <property type="entry name" value="Zn-dependent exopeptidases"/>
    <property type="match status" value="1"/>
</dbReference>
<sequence length="473" mass="52743">MFNQRTLALIAVLCSARALVEDAEQETAYDDSRFVQPLPDWIEPFENDTKAVFTYITAGEGRGVAFDWLAEVADTFGHRYLGSAALEDAIDFNVKRLKVDGFDNVHTEDVPDLPHWKRGDDLVELIEPRHHRLNILALDGSPPADITAEAIVVQSFDELHEKAKNGKVEGKIVVFLEKWDGYDDTVKYRNSATIVEKVGGVGVLIKSIESFSLYSPHTGTGVSGSNIPAACITTEEAEMMYRMQKRGNKLVIHLYISSKEVGTVTSRNTVFEITGSEKPKEIVLLSAHFDSWDVGQGALDDGGGCAAVWHALFSLKKLGLRPKRTIRVVLWTAEEQGLWGAESYHKAHNGSDETFFFVSETDYGAFRPKSWNSSLTFSGTTEQLKTYDDIVLLINSFGVPLSVESLADQGDVTFWADEGVPASNYFPEQGRDYYFYFHHTNADYMTVFKDGDLEYTAAIFATLAYVIANMDSW</sequence>
<keyword evidence="7" id="KW-0964">Secreted</keyword>
<keyword evidence="13" id="KW-0256">Endoplasmic reticulum</keyword>
<evidence type="ECO:0000256" key="19">
    <source>
        <dbReference type="ARBA" id="ARBA00023228"/>
    </source>
</evidence>
<evidence type="ECO:0000313" key="24">
    <source>
        <dbReference type="Proteomes" id="UP000887566"/>
    </source>
</evidence>
<keyword evidence="16" id="KW-0482">Metalloprotease</keyword>
<dbReference type="WBParaSite" id="PSAMB.scaffold4904size14814.g25492.t1">
    <property type="protein sequence ID" value="PSAMB.scaffold4904size14814.g25492.t1"/>
    <property type="gene ID" value="PSAMB.scaffold4904size14814.g25492"/>
</dbReference>
<feature type="domain" description="Peptidase M28" evidence="23">
    <location>
        <begin position="268"/>
        <end position="461"/>
    </location>
</feature>
<evidence type="ECO:0000256" key="6">
    <source>
        <dbReference type="ARBA" id="ARBA00014116"/>
    </source>
</evidence>
<dbReference type="GO" id="GO:0005615">
    <property type="term" value="C:extracellular space"/>
    <property type="evidence" value="ECO:0007669"/>
    <property type="project" value="TreeGrafter"/>
</dbReference>
<evidence type="ECO:0000256" key="9">
    <source>
        <dbReference type="ARBA" id="ARBA00022670"/>
    </source>
</evidence>
<comment type="similarity">
    <text evidence="5">Belongs to the peptidase M28 family.</text>
</comment>
<dbReference type="Pfam" id="PF04389">
    <property type="entry name" value="Peptidase_M28"/>
    <property type="match status" value="1"/>
</dbReference>
<dbReference type="GO" id="GO:0004180">
    <property type="term" value="F:carboxypeptidase activity"/>
    <property type="evidence" value="ECO:0007669"/>
    <property type="project" value="UniProtKB-KW"/>
</dbReference>
<evidence type="ECO:0000256" key="21">
    <source>
        <dbReference type="ARBA" id="ARBA00033328"/>
    </source>
</evidence>
<keyword evidence="17" id="KW-0865">Zymogen</keyword>
<evidence type="ECO:0000256" key="13">
    <source>
        <dbReference type="ARBA" id="ARBA00022824"/>
    </source>
</evidence>
<evidence type="ECO:0000256" key="8">
    <source>
        <dbReference type="ARBA" id="ARBA00022645"/>
    </source>
</evidence>
<dbReference type="PANTHER" id="PTHR12053:SF3">
    <property type="entry name" value="CARBOXYPEPTIDASE Q"/>
    <property type="match status" value="1"/>
</dbReference>
<comment type="subunit">
    <text evidence="20">Homodimer. The monomeric form is inactive while the homodimer is active.</text>
</comment>
<organism evidence="24 25">
    <name type="scientific">Plectus sambesii</name>
    <dbReference type="NCBI Taxonomy" id="2011161"/>
    <lineage>
        <taxon>Eukaryota</taxon>
        <taxon>Metazoa</taxon>
        <taxon>Ecdysozoa</taxon>
        <taxon>Nematoda</taxon>
        <taxon>Chromadorea</taxon>
        <taxon>Plectida</taxon>
        <taxon>Plectina</taxon>
        <taxon>Plectoidea</taxon>
        <taxon>Plectidae</taxon>
        <taxon>Plectus</taxon>
    </lineage>
</organism>
<dbReference type="InterPro" id="IPR039866">
    <property type="entry name" value="CPQ"/>
</dbReference>
<reference evidence="25" key="1">
    <citation type="submission" date="2022-11" db="UniProtKB">
        <authorList>
            <consortium name="WormBaseParasite"/>
        </authorList>
    </citation>
    <scope>IDENTIFICATION</scope>
</reference>
<dbReference type="GO" id="GO:0046872">
    <property type="term" value="F:metal ion binding"/>
    <property type="evidence" value="ECO:0007669"/>
    <property type="project" value="UniProtKB-KW"/>
</dbReference>
<evidence type="ECO:0000256" key="20">
    <source>
        <dbReference type="ARBA" id="ARBA00025833"/>
    </source>
</evidence>
<feature type="chain" id="PRO_5038093154" description="Carboxypeptidase Q" evidence="22">
    <location>
        <begin position="19"/>
        <end position="473"/>
    </location>
</feature>
<evidence type="ECO:0000256" key="16">
    <source>
        <dbReference type="ARBA" id="ARBA00023049"/>
    </source>
</evidence>
<evidence type="ECO:0000256" key="14">
    <source>
        <dbReference type="ARBA" id="ARBA00022833"/>
    </source>
</evidence>
<evidence type="ECO:0000256" key="2">
    <source>
        <dbReference type="ARBA" id="ARBA00004371"/>
    </source>
</evidence>
<keyword evidence="15" id="KW-0333">Golgi apparatus</keyword>
<feature type="signal peptide" evidence="22">
    <location>
        <begin position="1"/>
        <end position="18"/>
    </location>
</feature>
<dbReference type="InterPro" id="IPR007484">
    <property type="entry name" value="Peptidase_M28"/>
</dbReference>
<evidence type="ECO:0000256" key="4">
    <source>
        <dbReference type="ARBA" id="ARBA00004613"/>
    </source>
</evidence>
<evidence type="ECO:0000256" key="12">
    <source>
        <dbReference type="ARBA" id="ARBA00022801"/>
    </source>
</evidence>
<evidence type="ECO:0000256" key="18">
    <source>
        <dbReference type="ARBA" id="ARBA00023180"/>
    </source>
</evidence>
<keyword evidence="14" id="KW-0862">Zinc</keyword>
<keyword evidence="9" id="KW-0645">Protease</keyword>
<dbReference type="GO" id="GO:0005764">
    <property type="term" value="C:lysosome"/>
    <property type="evidence" value="ECO:0007669"/>
    <property type="project" value="UniProtKB-SubCell"/>
</dbReference>
<keyword evidence="24" id="KW-1185">Reference proteome</keyword>
<protein>
    <recommendedName>
        <fullName evidence="6">Carboxypeptidase Q</fullName>
    </recommendedName>
    <alternativeName>
        <fullName evidence="21">Plasma glutamate carboxypeptidase</fullName>
    </alternativeName>
</protein>
<dbReference type="Proteomes" id="UP000887566">
    <property type="component" value="Unplaced"/>
</dbReference>
<evidence type="ECO:0000256" key="11">
    <source>
        <dbReference type="ARBA" id="ARBA00022729"/>
    </source>
</evidence>
<evidence type="ECO:0000256" key="7">
    <source>
        <dbReference type="ARBA" id="ARBA00022525"/>
    </source>
</evidence>
<evidence type="ECO:0000259" key="23">
    <source>
        <dbReference type="Pfam" id="PF04389"/>
    </source>
</evidence>
<keyword evidence="19" id="KW-0458">Lysosome</keyword>
<evidence type="ECO:0000256" key="17">
    <source>
        <dbReference type="ARBA" id="ARBA00023145"/>
    </source>
</evidence>
<proteinExistence type="inferred from homology"/>
<dbReference type="Gene3D" id="3.40.630.10">
    <property type="entry name" value="Zn peptidases"/>
    <property type="match status" value="1"/>
</dbReference>
<evidence type="ECO:0000256" key="3">
    <source>
        <dbReference type="ARBA" id="ARBA00004555"/>
    </source>
</evidence>
<keyword evidence="18" id="KW-0325">Glycoprotein</keyword>
<keyword evidence="11 22" id="KW-0732">Signal</keyword>
<dbReference type="Gene3D" id="3.50.30.30">
    <property type="match status" value="1"/>
</dbReference>
<dbReference type="GO" id="GO:0006508">
    <property type="term" value="P:proteolysis"/>
    <property type="evidence" value="ECO:0007669"/>
    <property type="project" value="UniProtKB-KW"/>
</dbReference>
<comment type="subcellular location">
    <subcellularLocation>
        <location evidence="1">Endoplasmic reticulum</location>
    </subcellularLocation>
    <subcellularLocation>
        <location evidence="3">Golgi apparatus</location>
    </subcellularLocation>
    <subcellularLocation>
        <location evidence="2">Lysosome</location>
    </subcellularLocation>
    <subcellularLocation>
        <location evidence="4">Secreted</location>
    </subcellularLocation>
</comment>
<evidence type="ECO:0000256" key="1">
    <source>
        <dbReference type="ARBA" id="ARBA00004240"/>
    </source>
</evidence>
<dbReference type="GO" id="GO:0005783">
    <property type="term" value="C:endoplasmic reticulum"/>
    <property type="evidence" value="ECO:0007669"/>
    <property type="project" value="UniProtKB-SubCell"/>
</dbReference>
<accession>A0A914WQG7</accession>
<dbReference type="GO" id="GO:0070573">
    <property type="term" value="F:metallodipeptidase activity"/>
    <property type="evidence" value="ECO:0007669"/>
    <property type="project" value="InterPro"/>
</dbReference>
<dbReference type="GO" id="GO:0005794">
    <property type="term" value="C:Golgi apparatus"/>
    <property type="evidence" value="ECO:0007669"/>
    <property type="project" value="UniProtKB-SubCell"/>
</dbReference>
<keyword evidence="12" id="KW-0378">Hydrolase</keyword>